<sequence length="126" mass="14240">MSIHNESNNIIMSNNLHHVDTIPPLGNVVRNAEIIKPFNITMKNPLLPIDLSKIPSHLSIQQKKQDNNNNNNIANLPLISHNNVQNRPTSVWNNETLHLRTIHNNSNSTRTSSNLHIIVTKSKIPN</sequence>
<proteinExistence type="evidence at transcript level"/>
<organism evidence="1">
    <name type="scientific">Schistosoma japonicum</name>
    <name type="common">Blood fluke</name>
    <dbReference type="NCBI Taxonomy" id="6182"/>
    <lineage>
        <taxon>Eukaryota</taxon>
        <taxon>Metazoa</taxon>
        <taxon>Spiralia</taxon>
        <taxon>Lophotrochozoa</taxon>
        <taxon>Platyhelminthes</taxon>
        <taxon>Trematoda</taxon>
        <taxon>Digenea</taxon>
        <taxon>Strigeidida</taxon>
        <taxon>Schistosomatoidea</taxon>
        <taxon>Schistosomatidae</taxon>
        <taxon>Schistosoma</taxon>
    </lineage>
</organism>
<protein>
    <submittedName>
        <fullName evidence="1">SJCHGC08943 protein</fullName>
    </submittedName>
</protein>
<dbReference type="EMBL" id="AY814418">
    <property type="protein sequence ID" value="AAW26150.1"/>
    <property type="molecule type" value="mRNA"/>
</dbReference>
<dbReference type="AlphaFoldDB" id="Q5DDF6"/>
<accession>Q5DDF6</accession>
<reference evidence="1" key="1">
    <citation type="submission" date="2004-11" db="EMBL/GenBank/DDBJ databases">
        <title>The full-length cDNA sequences of Schistosoma japonicum genes.</title>
        <authorList>
            <person name="Han Z."/>
        </authorList>
    </citation>
    <scope>NUCLEOTIDE SEQUENCE</scope>
</reference>
<name>Q5DDF6_SCHJA</name>
<evidence type="ECO:0000313" key="1">
    <source>
        <dbReference type="EMBL" id="AAW26150.1"/>
    </source>
</evidence>
<reference evidence="1" key="2">
    <citation type="journal article" date="2006" name="PLoS Pathog.">
        <title>New perspectives on host-parasite interplay by comparative transcriptomic and proteomic analyses of Schistosoma japonicum.</title>
        <authorList>
            <person name="Liu F."/>
            <person name="Lu J."/>
            <person name="Hu W."/>
            <person name="Wang S.Y."/>
            <person name="Cui S.J."/>
            <person name="Chi M."/>
            <person name="Yan Q."/>
            <person name="Wang X.R."/>
            <person name="Song H.D."/>
            <person name="Xu X.N."/>
            <person name="Wang J.J."/>
            <person name="Zhang X.L."/>
            <person name="Zhang X."/>
            <person name="Wang Z.Q."/>
            <person name="Xue C.L."/>
            <person name="Brindley P.J."/>
            <person name="McManus D.P."/>
            <person name="Yang P.Y."/>
            <person name="Feng Z."/>
            <person name="Chen Z."/>
            <person name="Han Z.G."/>
        </authorList>
    </citation>
    <scope>NUCLEOTIDE SEQUENCE</scope>
</reference>